<dbReference type="PROSITE" id="PS00677">
    <property type="entry name" value="DAO"/>
    <property type="match status" value="1"/>
</dbReference>
<reference evidence="8 9" key="1">
    <citation type="journal article" date="2016" name="Proc. Natl. Acad. Sci. U.S.A.">
        <title>Comparative genomics of biotechnologically important yeasts.</title>
        <authorList>
            <person name="Riley R."/>
            <person name="Haridas S."/>
            <person name="Wolfe K.H."/>
            <person name="Lopes M.R."/>
            <person name="Hittinger C.T."/>
            <person name="Goeker M."/>
            <person name="Salamov A.A."/>
            <person name="Wisecaver J.H."/>
            <person name="Long T.M."/>
            <person name="Calvey C.H."/>
            <person name="Aerts A.L."/>
            <person name="Barry K.W."/>
            <person name="Choi C."/>
            <person name="Clum A."/>
            <person name="Coughlan A.Y."/>
            <person name="Deshpande S."/>
            <person name="Douglass A.P."/>
            <person name="Hanson S.J."/>
            <person name="Klenk H.-P."/>
            <person name="LaButti K.M."/>
            <person name="Lapidus A."/>
            <person name="Lindquist E.A."/>
            <person name="Lipzen A.M."/>
            <person name="Meier-Kolthoff J.P."/>
            <person name="Ohm R.A."/>
            <person name="Otillar R.P."/>
            <person name="Pangilinan J.L."/>
            <person name="Peng Y."/>
            <person name="Rokas A."/>
            <person name="Rosa C.A."/>
            <person name="Scheuner C."/>
            <person name="Sibirny A.A."/>
            <person name="Slot J.C."/>
            <person name="Stielow J.B."/>
            <person name="Sun H."/>
            <person name="Kurtzman C.P."/>
            <person name="Blackwell M."/>
            <person name="Grigoriev I.V."/>
            <person name="Jeffries T.W."/>
        </authorList>
    </citation>
    <scope>NUCLEOTIDE SEQUENCE [LARGE SCALE GENOMIC DNA]</scope>
    <source>
        <strain evidence="8 9">DSM 6958</strain>
    </source>
</reference>
<feature type="binding site" evidence="6">
    <location>
        <position position="295"/>
    </location>
    <ligand>
        <name>D-dopa</name>
        <dbReference type="ChEBI" id="CHEBI:149689"/>
    </ligand>
</feature>
<feature type="binding site" evidence="6">
    <location>
        <position position="158"/>
    </location>
    <ligand>
        <name>FAD</name>
        <dbReference type="ChEBI" id="CHEBI:57692"/>
    </ligand>
</feature>
<evidence type="ECO:0000313" key="9">
    <source>
        <dbReference type="Proteomes" id="UP000095009"/>
    </source>
</evidence>
<gene>
    <name evidence="8" type="ORF">NADFUDRAFT_68385</name>
</gene>
<feature type="binding site" evidence="6">
    <location>
        <begin position="43"/>
        <end position="44"/>
    </location>
    <ligand>
        <name>FAD</name>
        <dbReference type="ChEBI" id="CHEBI:57692"/>
    </ligand>
</feature>
<organism evidence="8 9">
    <name type="scientific">Nadsonia fulvescens var. elongata DSM 6958</name>
    <dbReference type="NCBI Taxonomy" id="857566"/>
    <lineage>
        <taxon>Eukaryota</taxon>
        <taxon>Fungi</taxon>
        <taxon>Dikarya</taxon>
        <taxon>Ascomycota</taxon>
        <taxon>Saccharomycotina</taxon>
        <taxon>Dipodascomycetes</taxon>
        <taxon>Dipodascales</taxon>
        <taxon>Dipodascales incertae sedis</taxon>
        <taxon>Nadsonia</taxon>
    </lineage>
</organism>
<evidence type="ECO:0000313" key="8">
    <source>
        <dbReference type="EMBL" id="ODQ68062.1"/>
    </source>
</evidence>
<feature type="domain" description="FAD dependent oxidoreductase" evidence="7">
    <location>
        <begin position="3"/>
        <end position="83"/>
    </location>
</feature>
<dbReference type="Gene3D" id="3.40.50.720">
    <property type="entry name" value="NAD(P)-binding Rossmann-like Domain"/>
    <property type="match status" value="1"/>
</dbReference>
<evidence type="ECO:0000256" key="2">
    <source>
        <dbReference type="ARBA" id="ARBA00006730"/>
    </source>
</evidence>
<dbReference type="GO" id="GO:0019478">
    <property type="term" value="P:D-amino acid catabolic process"/>
    <property type="evidence" value="ECO:0007669"/>
    <property type="project" value="TreeGrafter"/>
</dbReference>
<comment type="cofactor">
    <cofactor evidence="1 6">
        <name>FAD</name>
        <dbReference type="ChEBI" id="CHEBI:57692"/>
    </cofactor>
</comment>
<evidence type="ECO:0000256" key="4">
    <source>
        <dbReference type="ARBA" id="ARBA00022827"/>
    </source>
</evidence>
<dbReference type="SUPFAM" id="SSF51971">
    <property type="entry name" value="Nucleotide-binding domain"/>
    <property type="match status" value="1"/>
</dbReference>
<dbReference type="Proteomes" id="UP000095009">
    <property type="component" value="Unassembled WGS sequence"/>
</dbReference>
<evidence type="ECO:0000256" key="5">
    <source>
        <dbReference type="ARBA" id="ARBA00023002"/>
    </source>
</evidence>
<dbReference type="GO" id="GO:0005737">
    <property type="term" value="C:cytoplasm"/>
    <property type="evidence" value="ECO:0007669"/>
    <property type="project" value="TreeGrafter"/>
</dbReference>
<evidence type="ECO:0000256" key="3">
    <source>
        <dbReference type="ARBA" id="ARBA00022630"/>
    </source>
</evidence>
<dbReference type="PIRSF" id="PIRSF000189">
    <property type="entry name" value="D-aa_oxidase"/>
    <property type="match status" value="1"/>
</dbReference>
<dbReference type="OrthoDB" id="409956at2759"/>
<dbReference type="InterPro" id="IPR006181">
    <property type="entry name" value="D-amino_acid_oxidase_CS"/>
</dbReference>
<dbReference type="InterPro" id="IPR006076">
    <property type="entry name" value="FAD-dep_OxRdtase"/>
</dbReference>
<feature type="domain" description="FAD dependent oxidoreductase" evidence="7">
    <location>
        <begin position="98"/>
        <end position="306"/>
    </location>
</feature>
<evidence type="ECO:0000259" key="7">
    <source>
        <dbReference type="Pfam" id="PF01266"/>
    </source>
</evidence>
<keyword evidence="4 6" id="KW-0274">FAD</keyword>
<evidence type="ECO:0000256" key="6">
    <source>
        <dbReference type="PIRSR" id="PIRSR000189-1"/>
    </source>
</evidence>
<proteinExistence type="inferred from homology"/>
<dbReference type="GO" id="GO:0071949">
    <property type="term" value="F:FAD binding"/>
    <property type="evidence" value="ECO:0007669"/>
    <property type="project" value="InterPro"/>
</dbReference>
<dbReference type="InterPro" id="IPR023209">
    <property type="entry name" value="DAO"/>
</dbReference>
<dbReference type="Pfam" id="PF01266">
    <property type="entry name" value="DAO"/>
    <property type="match status" value="2"/>
</dbReference>
<dbReference type="PANTHER" id="PTHR11530:SF16">
    <property type="entry name" value="D-AMINO ACID OXIDASE (AFU_ORTHOLOGUE AFUA_5G11290)"/>
    <property type="match status" value="1"/>
</dbReference>
<evidence type="ECO:0000256" key="1">
    <source>
        <dbReference type="ARBA" id="ARBA00001974"/>
    </source>
</evidence>
<dbReference type="STRING" id="857566.A0A1E3PT09"/>
<accession>A0A1E3PT09</accession>
<dbReference type="AlphaFoldDB" id="A0A1E3PT09"/>
<dbReference type="SUPFAM" id="SSF54373">
    <property type="entry name" value="FAD-linked reductases, C-terminal domain"/>
    <property type="match status" value="1"/>
</dbReference>
<keyword evidence="3" id="KW-0285">Flavoprotein</keyword>
<dbReference type="Gene3D" id="3.30.9.10">
    <property type="entry name" value="D-Amino Acid Oxidase, subunit A, domain 2"/>
    <property type="match status" value="1"/>
</dbReference>
<keyword evidence="5" id="KW-0560">Oxidoreductase</keyword>
<name>A0A1E3PT09_9ASCO</name>
<comment type="similarity">
    <text evidence="2">Belongs to the DAMOX/DASOX family.</text>
</comment>
<dbReference type="GO" id="GO:0003884">
    <property type="term" value="F:D-amino-acid oxidase activity"/>
    <property type="evidence" value="ECO:0007669"/>
    <property type="project" value="InterPro"/>
</dbReference>
<dbReference type="EMBL" id="KV454406">
    <property type="protein sequence ID" value="ODQ68062.1"/>
    <property type="molecule type" value="Genomic_DNA"/>
</dbReference>
<protein>
    <submittedName>
        <fullName evidence="8">D-amino acid oxidase</fullName>
    </submittedName>
</protein>
<keyword evidence="9" id="KW-1185">Reference proteome</keyword>
<sequence>MSKVVVIGAGVAGLTSALLLLKEGYDITIVARHLPGDLDIEYTSPWAGGNWSSFALPHETLLQDYDKAAYGEFHRLAKEAPEAGIWYQELSVEEIPEGYDYGFKFLSVVISTSRYLNYLWAQLAKGGVSFKRCTLSHISEANGLHSSGKKPDLIVNCTGLLAYKLGGVEDKNVYPIRGQTLLVRNQASKMMECDQVPGYPNELVYIMPRVEGGTIIGGTFWANDWSSNVDYDLSERMMKRALAICPDLIEGNNPSEMDIVRHNVGLRPGRIGGPRLEAENISGVGTVIHNYGAGGAGYQSSYGMALKVVGLAKKEKKITSKI</sequence>
<dbReference type="PANTHER" id="PTHR11530">
    <property type="entry name" value="D-AMINO ACID OXIDASE"/>
    <property type="match status" value="1"/>
</dbReference>